<dbReference type="GO" id="GO:0016705">
    <property type="term" value="F:oxidoreductase activity, acting on paired donors, with incorporation or reduction of molecular oxygen"/>
    <property type="evidence" value="ECO:0007669"/>
    <property type="project" value="InterPro"/>
</dbReference>
<dbReference type="Proteomes" id="UP000541558">
    <property type="component" value="Unassembled WGS sequence"/>
</dbReference>
<dbReference type="InterPro" id="IPR050121">
    <property type="entry name" value="Cytochrome_P450_monoxygenase"/>
</dbReference>
<dbReference type="InterPro" id="IPR001128">
    <property type="entry name" value="Cyt_P450"/>
</dbReference>
<evidence type="ECO:0000256" key="10">
    <source>
        <dbReference type="ARBA" id="ARBA00023004"/>
    </source>
</evidence>
<keyword evidence="10 13" id="KW-0408">Iron</keyword>
<evidence type="ECO:0000256" key="12">
    <source>
        <dbReference type="ARBA" id="ARBA00023136"/>
    </source>
</evidence>
<dbReference type="EMBL" id="JAACJK010000222">
    <property type="protein sequence ID" value="KAF5314165.1"/>
    <property type="molecule type" value="Genomic_DNA"/>
</dbReference>
<keyword evidence="5 13" id="KW-0349">Heme</keyword>
<evidence type="ECO:0000256" key="1">
    <source>
        <dbReference type="ARBA" id="ARBA00001971"/>
    </source>
</evidence>
<evidence type="ECO:0000256" key="5">
    <source>
        <dbReference type="ARBA" id="ARBA00022617"/>
    </source>
</evidence>
<organism evidence="14 15">
    <name type="scientific">Ephemerocybe angulata</name>
    <dbReference type="NCBI Taxonomy" id="980116"/>
    <lineage>
        <taxon>Eukaryota</taxon>
        <taxon>Fungi</taxon>
        <taxon>Dikarya</taxon>
        <taxon>Basidiomycota</taxon>
        <taxon>Agaricomycotina</taxon>
        <taxon>Agaricomycetes</taxon>
        <taxon>Agaricomycetidae</taxon>
        <taxon>Agaricales</taxon>
        <taxon>Agaricineae</taxon>
        <taxon>Psathyrellaceae</taxon>
        <taxon>Ephemerocybe</taxon>
    </lineage>
</organism>
<keyword evidence="9" id="KW-0560">Oxidoreductase</keyword>
<dbReference type="CDD" id="cd11069">
    <property type="entry name" value="CYP_FUM15-like"/>
    <property type="match status" value="1"/>
</dbReference>
<reference evidence="14 15" key="1">
    <citation type="journal article" date="2020" name="ISME J.">
        <title>Uncovering the hidden diversity of litter-decomposition mechanisms in mushroom-forming fungi.</title>
        <authorList>
            <person name="Floudas D."/>
            <person name="Bentzer J."/>
            <person name="Ahren D."/>
            <person name="Johansson T."/>
            <person name="Persson P."/>
            <person name="Tunlid A."/>
        </authorList>
    </citation>
    <scope>NUCLEOTIDE SEQUENCE [LARGE SCALE GENOMIC DNA]</scope>
    <source>
        <strain evidence="14 15">CBS 175.51</strain>
    </source>
</reference>
<evidence type="ECO:0000256" key="2">
    <source>
        <dbReference type="ARBA" id="ARBA00004370"/>
    </source>
</evidence>
<evidence type="ECO:0000256" key="7">
    <source>
        <dbReference type="ARBA" id="ARBA00022723"/>
    </source>
</evidence>
<comment type="similarity">
    <text evidence="4">Belongs to the cytochrome P450 family.</text>
</comment>
<dbReference type="Pfam" id="PF00067">
    <property type="entry name" value="p450"/>
    <property type="match status" value="1"/>
</dbReference>
<evidence type="ECO:0000256" key="11">
    <source>
        <dbReference type="ARBA" id="ARBA00023033"/>
    </source>
</evidence>
<gene>
    <name evidence="14" type="ORF">D9611_006986</name>
</gene>
<name>A0A8H5AZW9_9AGAR</name>
<evidence type="ECO:0000313" key="14">
    <source>
        <dbReference type="EMBL" id="KAF5314165.1"/>
    </source>
</evidence>
<dbReference type="PANTHER" id="PTHR24305:SF166">
    <property type="entry name" value="CYTOCHROME P450 12A4, MITOCHONDRIAL-RELATED"/>
    <property type="match status" value="1"/>
</dbReference>
<comment type="cofactor">
    <cofactor evidence="1 13">
        <name>heme</name>
        <dbReference type="ChEBI" id="CHEBI:30413"/>
    </cofactor>
</comment>
<keyword evidence="7 13" id="KW-0479">Metal-binding</keyword>
<dbReference type="OrthoDB" id="1470350at2759"/>
<protein>
    <recommendedName>
        <fullName evidence="16">Cytochrome P450</fullName>
    </recommendedName>
</protein>
<keyword evidence="6" id="KW-0812">Transmembrane</keyword>
<evidence type="ECO:0000313" key="15">
    <source>
        <dbReference type="Proteomes" id="UP000541558"/>
    </source>
</evidence>
<comment type="caution">
    <text evidence="14">The sequence shown here is derived from an EMBL/GenBank/DDBJ whole genome shotgun (WGS) entry which is preliminary data.</text>
</comment>
<evidence type="ECO:0000256" key="3">
    <source>
        <dbReference type="ARBA" id="ARBA00004721"/>
    </source>
</evidence>
<evidence type="ECO:0000256" key="8">
    <source>
        <dbReference type="ARBA" id="ARBA00022989"/>
    </source>
</evidence>
<dbReference type="SUPFAM" id="SSF48264">
    <property type="entry name" value="Cytochrome P450"/>
    <property type="match status" value="1"/>
</dbReference>
<dbReference type="InterPro" id="IPR002401">
    <property type="entry name" value="Cyt_P450_E_grp-I"/>
</dbReference>
<dbReference type="Gene3D" id="1.10.630.10">
    <property type="entry name" value="Cytochrome P450"/>
    <property type="match status" value="1"/>
</dbReference>
<evidence type="ECO:0008006" key="16">
    <source>
        <dbReference type="Google" id="ProtNLM"/>
    </source>
</evidence>
<dbReference type="GO" id="GO:0016020">
    <property type="term" value="C:membrane"/>
    <property type="evidence" value="ECO:0007669"/>
    <property type="project" value="UniProtKB-SubCell"/>
</dbReference>
<sequence length="563" mass="63254">MKTHTPHMASSPIIQLLSVLLGTWVGWRLLKRAFARDPFAHIPGPGSSSWLGGNLLDVFDKTKGWDFNFNIAKTYGRVSRITMFFSAPGLYVYDPKALHHIIVKDQHIFEEPEDFIRTNGKMFGLGLLSTLGDHHKKQRKLLNPVFSTTHMKEMTPTFYSVTQKLQRSITKQIESGETEIDMLQWMTRTALELIGQSGFGYSFDTLEPDGVQHQFGISVKNLFRGVNNTGILLTRFILWPHIFNVGSSGFQRWVVDTLPWKALHEVRDMVDIMHNTSVDIFESTKRALAKGEDPSARIGGGKDIMSILVKANMNASQEDKLPDSELLAQISTLTFAAMDTTSNALARILDLLSQHPDVQDKVREEVSNAFEEHGSELDFDTVMALPWLDSICRETLRLYPSVPTLSRHAREDVMLPLSEPILSKSGKEINEILIPAGTDIIFSILSCNRDPKIWGPDADEWKPERWMNPLPNTVSEAKVPGVYSHLMTFIGGGRACIGFKFSQLEMKVVLSLLLQKFKFSPTGQKVVWEMNAIVQPTTEDAEVSSTGERKLQLPLKVSLVSSK</sequence>
<accession>A0A8H5AZW9</accession>
<keyword evidence="8" id="KW-1133">Transmembrane helix</keyword>
<feature type="binding site" description="axial binding residue" evidence="13">
    <location>
        <position position="496"/>
    </location>
    <ligand>
        <name>heme</name>
        <dbReference type="ChEBI" id="CHEBI:30413"/>
    </ligand>
    <ligandPart>
        <name>Fe</name>
        <dbReference type="ChEBI" id="CHEBI:18248"/>
    </ligandPart>
</feature>
<keyword evidence="12" id="KW-0472">Membrane</keyword>
<dbReference type="InterPro" id="IPR036396">
    <property type="entry name" value="Cyt_P450_sf"/>
</dbReference>
<evidence type="ECO:0000256" key="6">
    <source>
        <dbReference type="ARBA" id="ARBA00022692"/>
    </source>
</evidence>
<dbReference type="GO" id="GO:0020037">
    <property type="term" value="F:heme binding"/>
    <property type="evidence" value="ECO:0007669"/>
    <property type="project" value="InterPro"/>
</dbReference>
<dbReference type="PANTHER" id="PTHR24305">
    <property type="entry name" value="CYTOCHROME P450"/>
    <property type="match status" value="1"/>
</dbReference>
<dbReference type="PRINTS" id="PR00385">
    <property type="entry name" value="P450"/>
</dbReference>
<comment type="subcellular location">
    <subcellularLocation>
        <location evidence="2">Membrane</location>
    </subcellularLocation>
</comment>
<proteinExistence type="inferred from homology"/>
<dbReference type="AlphaFoldDB" id="A0A8H5AZW9"/>
<comment type="pathway">
    <text evidence="3">Secondary metabolite biosynthesis; terpenoid biosynthesis.</text>
</comment>
<evidence type="ECO:0000256" key="9">
    <source>
        <dbReference type="ARBA" id="ARBA00023002"/>
    </source>
</evidence>
<keyword evidence="11" id="KW-0503">Monooxygenase</keyword>
<dbReference type="GO" id="GO:0004497">
    <property type="term" value="F:monooxygenase activity"/>
    <property type="evidence" value="ECO:0007669"/>
    <property type="project" value="UniProtKB-KW"/>
</dbReference>
<keyword evidence="15" id="KW-1185">Reference proteome</keyword>
<evidence type="ECO:0000256" key="13">
    <source>
        <dbReference type="PIRSR" id="PIRSR602401-1"/>
    </source>
</evidence>
<dbReference type="GO" id="GO:0005506">
    <property type="term" value="F:iron ion binding"/>
    <property type="evidence" value="ECO:0007669"/>
    <property type="project" value="InterPro"/>
</dbReference>
<dbReference type="PRINTS" id="PR00463">
    <property type="entry name" value="EP450I"/>
</dbReference>
<evidence type="ECO:0000256" key="4">
    <source>
        <dbReference type="ARBA" id="ARBA00010617"/>
    </source>
</evidence>